<dbReference type="EMBL" id="BAEP01000005">
    <property type="protein sequence ID" value="GAC22769.1"/>
    <property type="molecule type" value="Genomic_DNA"/>
</dbReference>
<reference evidence="1 2" key="1">
    <citation type="journal article" date="2017" name="Antonie Van Leeuwenhoek">
        <title>Rhizobium rhizosphaerae sp. nov., a novel species isolated from rice rhizosphere.</title>
        <authorList>
            <person name="Zhao J.J."/>
            <person name="Zhang J."/>
            <person name="Zhang R.J."/>
            <person name="Zhang C.W."/>
            <person name="Yin H.Q."/>
            <person name="Zhang X.X."/>
        </authorList>
    </citation>
    <scope>NUCLEOTIDE SEQUENCE [LARGE SCALE GENOMIC DNA]</scope>
    <source>
        <strain evidence="1 2">KMM 241</strain>
    </source>
</reference>
<accession>K6XQ48</accession>
<evidence type="ECO:0000313" key="1">
    <source>
        <dbReference type="EMBL" id="GAC22769.1"/>
    </source>
</evidence>
<comment type="caution">
    <text evidence="1">The sequence shown here is derived from an EMBL/GenBank/DDBJ whole genome shotgun (WGS) entry which is preliminary data.</text>
</comment>
<proteinExistence type="predicted"/>
<evidence type="ECO:0000313" key="2">
    <source>
        <dbReference type="Proteomes" id="UP000006263"/>
    </source>
</evidence>
<sequence length="57" mass="6495">MCFVFNVIINTSAFNDIVSTYGANIEKDIIINKLNFFRQFLNAFTRNRGGILVHVAL</sequence>
<dbReference type="AlphaFoldDB" id="K6XQ48"/>
<dbReference type="Proteomes" id="UP000006263">
    <property type="component" value="Unassembled WGS sequence"/>
</dbReference>
<protein>
    <submittedName>
        <fullName evidence="1">Uncharacterized protein</fullName>
    </submittedName>
</protein>
<gene>
    <name evidence="1" type="ORF">GMES_0463</name>
</gene>
<name>K6XQ48_9ALTE</name>
<organism evidence="1 2">
    <name type="scientific">Paraglaciecola mesophila KMM 241</name>
    <dbReference type="NCBI Taxonomy" id="1128912"/>
    <lineage>
        <taxon>Bacteria</taxon>
        <taxon>Pseudomonadati</taxon>
        <taxon>Pseudomonadota</taxon>
        <taxon>Gammaproteobacteria</taxon>
        <taxon>Alteromonadales</taxon>
        <taxon>Alteromonadaceae</taxon>
        <taxon>Paraglaciecola</taxon>
    </lineage>
</organism>